<reference evidence="2" key="1">
    <citation type="journal article" date="2021" name="PeerJ">
        <title>Extensive microbial diversity within the chicken gut microbiome revealed by metagenomics and culture.</title>
        <authorList>
            <person name="Gilroy R."/>
            <person name="Ravi A."/>
            <person name="Getino M."/>
            <person name="Pursley I."/>
            <person name="Horton D.L."/>
            <person name="Alikhan N.F."/>
            <person name="Baker D."/>
            <person name="Gharbi K."/>
            <person name="Hall N."/>
            <person name="Watson M."/>
            <person name="Adriaenssens E.M."/>
            <person name="Foster-Nyarko E."/>
            <person name="Jarju S."/>
            <person name="Secka A."/>
            <person name="Antonio M."/>
            <person name="Oren A."/>
            <person name="Chaudhuri R.R."/>
            <person name="La Ragione R."/>
            <person name="Hildebrand F."/>
            <person name="Pallen M.J."/>
        </authorList>
    </citation>
    <scope>NUCLEOTIDE SEQUENCE</scope>
    <source>
        <strain evidence="2">CHK196-3914</strain>
    </source>
</reference>
<dbReference type="InterPro" id="IPR045569">
    <property type="entry name" value="Metalloprtase-TldD/E_C"/>
</dbReference>
<organism evidence="2 3">
    <name type="scientific">Candidatus Mediterraneibacter stercoravium</name>
    <dbReference type="NCBI Taxonomy" id="2838685"/>
    <lineage>
        <taxon>Bacteria</taxon>
        <taxon>Bacillati</taxon>
        <taxon>Bacillota</taxon>
        <taxon>Clostridia</taxon>
        <taxon>Lachnospirales</taxon>
        <taxon>Lachnospiraceae</taxon>
        <taxon>Mediterraneibacter</taxon>
    </lineage>
</organism>
<sequence length="449" mass="50547">MTEAEKRLEQIRSLTETLKREGFQDICYYMIRTQRVQISVFPGASIRQEEMNDTMYSIEASYKGKKSRMYTNHPEETKRVIQVLKESAEVYGQAENAGLIYDECTTEDISFFWNEPEEIIRTVRKAWEKTKDASLILLVQKCCYEQNFREIWMIDEQMHRVCDTDGYHCFNIRIAAGKDGTRSSASDCIYGKNLQMMEIEHCVDRVICEAQNSLGGEKLVSGRYSVILGGNVAAELLEAFLPAFYAENLQRDDSPLKGKWKKQIASSGIWMKEIPEFDKGRIHRTVDDEGIPVTEKTLIQNGIFVQKLYNRETAQKDGVPSTGNGFRPSVQSDVETGITNVVLGMKEEQTSSRSGLEMEMKEGILVTRVDGVFAGADSTTGKFSLIAGGRVVRNGREAETFREVTISGDFFECLGSIKKTGDELYTTEPGAMSVLAPDLWTGKLTVSGK</sequence>
<dbReference type="AlphaFoldDB" id="A0A9D2K0V9"/>
<evidence type="ECO:0000259" key="1">
    <source>
        <dbReference type="Pfam" id="PF19289"/>
    </source>
</evidence>
<feature type="domain" description="Metalloprotease TldD/E C-terminal" evidence="1">
    <location>
        <begin position="221"/>
        <end position="448"/>
    </location>
</feature>
<gene>
    <name evidence="2" type="ORF">H9723_04455</name>
</gene>
<dbReference type="GO" id="GO:0008237">
    <property type="term" value="F:metallopeptidase activity"/>
    <property type="evidence" value="ECO:0007669"/>
    <property type="project" value="InterPro"/>
</dbReference>
<dbReference type="EMBL" id="DXAY01000105">
    <property type="protein sequence ID" value="HIZ74481.1"/>
    <property type="molecule type" value="Genomic_DNA"/>
</dbReference>
<dbReference type="GO" id="GO:0006508">
    <property type="term" value="P:proteolysis"/>
    <property type="evidence" value="ECO:0007669"/>
    <property type="project" value="InterPro"/>
</dbReference>
<dbReference type="SUPFAM" id="SSF111283">
    <property type="entry name" value="Putative modulator of DNA gyrase, PmbA/TldD"/>
    <property type="match status" value="1"/>
</dbReference>
<dbReference type="InterPro" id="IPR035068">
    <property type="entry name" value="TldD/PmbA_N"/>
</dbReference>
<evidence type="ECO:0000313" key="2">
    <source>
        <dbReference type="EMBL" id="HIZ74481.1"/>
    </source>
</evidence>
<dbReference type="GO" id="GO:0005829">
    <property type="term" value="C:cytosol"/>
    <property type="evidence" value="ECO:0007669"/>
    <property type="project" value="TreeGrafter"/>
</dbReference>
<name>A0A9D2K0V9_9FIRM</name>
<dbReference type="Pfam" id="PF19289">
    <property type="entry name" value="PmbA_TldD_3rd"/>
    <property type="match status" value="1"/>
</dbReference>
<dbReference type="Proteomes" id="UP000824116">
    <property type="component" value="Unassembled WGS sequence"/>
</dbReference>
<dbReference type="Gene3D" id="3.30.2290.10">
    <property type="entry name" value="PmbA/TldD superfamily"/>
    <property type="match status" value="1"/>
</dbReference>
<comment type="caution">
    <text evidence="2">The sequence shown here is derived from an EMBL/GenBank/DDBJ whole genome shotgun (WGS) entry which is preliminary data.</text>
</comment>
<reference evidence="2" key="2">
    <citation type="submission" date="2021-04" db="EMBL/GenBank/DDBJ databases">
        <authorList>
            <person name="Gilroy R."/>
        </authorList>
    </citation>
    <scope>NUCLEOTIDE SEQUENCE</scope>
    <source>
        <strain evidence="2">CHK196-3914</strain>
    </source>
</reference>
<proteinExistence type="predicted"/>
<protein>
    <submittedName>
        <fullName evidence="2">TldD/PmbA family protein</fullName>
    </submittedName>
</protein>
<accession>A0A9D2K0V9</accession>
<evidence type="ECO:0000313" key="3">
    <source>
        <dbReference type="Proteomes" id="UP000824116"/>
    </source>
</evidence>
<dbReference type="PANTHER" id="PTHR43421:SF1">
    <property type="entry name" value="METALLOPROTEASE PMBA"/>
    <property type="match status" value="1"/>
</dbReference>
<dbReference type="PANTHER" id="PTHR43421">
    <property type="entry name" value="METALLOPROTEASE PMBA"/>
    <property type="match status" value="1"/>
</dbReference>
<dbReference type="InterPro" id="IPR036059">
    <property type="entry name" value="TldD/PmbA_sf"/>
</dbReference>
<dbReference type="InterPro" id="IPR047657">
    <property type="entry name" value="PmbA"/>
</dbReference>